<comment type="caution">
    <text evidence="3">The sequence shown here is derived from an EMBL/GenBank/DDBJ whole genome shotgun (WGS) entry which is preliminary data.</text>
</comment>
<gene>
    <name evidence="3" type="ORF">HNR06_000960</name>
</gene>
<protein>
    <recommendedName>
        <fullName evidence="2">Trypsin-co-occurring domain-containing protein</fullName>
    </recommendedName>
</protein>
<reference evidence="3 4" key="1">
    <citation type="submission" date="2020-07" db="EMBL/GenBank/DDBJ databases">
        <title>Sequencing the genomes of 1000 actinobacteria strains.</title>
        <authorList>
            <person name="Klenk H.-P."/>
        </authorList>
    </citation>
    <scope>NUCLEOTIDE SEQUENCE [LARGE SCALE GENOMIC DNA]</scope>
    <source>
        <strain evidence="3 4">DSM 45278</strain>
    </source>
</reference>
<feature type="domain" description="Trypsin-co-occurring" evidence="2">
    <location>
        <begin position="4"/>
        <end position="82"/>
    </location>
</feature>
<dbReference type="AlphaFoldDB" id="A0A7Y9X8W5"/>
<dbReference type="InterPro" id="IPR045608">
    <property type="entry name" value="Trypco2"/>
</dbReference>
<proteinExistence type="predicted"/>
<evidence type="ECO:0000313" key="4">
    <source>
        <dbReference type="Proteomes" id="UP000584931"/>
    </source>
</evidence>
<evidence type="ECO:0000313" key="3">
    <source>
        <dbReference type="EMBL" id="NYH51371.1"/>
    </source>
</evidence>
<dbReference type="Proteomes" id="UP000584931">
    <property type="component" value="Unassembled WGS sequence"/>
</dbReference>
<feature type="region of interest" description="Disordered" evidence="1">
    <location>
        <begin position="82"/>
        <end position="112"/>
    </location>
</feature>
<dbReference type="EMBL" id="JACCHL010000001">
    <property type="protein sequence ID" value="NYH51371.1"/>
    <property type="molecule type" value="Genomic_DNA"/>
</dbReference>
<dbReference type="RefSeq" id="WP_179809292.1">
    <property type="nucleotide sequence ID" value="NZ_JACCHL010000001.1"/>
</dbReference>
<sequence>MELRLTDAVRTLRDELTEAVEEAETQAPDITFTVGPIQMEFEVQFRADAKAKGGFSAWIATGSLEAGAGRTSTHRVAFTLTPHNAAHSDGDVSISSTRQDTGDDTPPPDFTR</sequence>
<name>A0A7Y9X8W5_9ACTN</name>
<organism evidence="3 4">
    <name type="scientific">Nocardiopsis sinuspersici</name>
    <dbReference type="NCBI Taxonomy" id="501010"/>
    <lineage>
        <taxon>Bacteria</taxon>
        <taxon>Bacillati</taxon>
        <taxon>Actinomycetota</taxon>
        <taxon>Actinomycetes</taxon>
        <taxon>Streptosporangiales</taxon>
        <taxon>Nocardiopsidaceae</taxon>
        <taxon>Nocardiopsis</taxon>
    </lineage>
</organism>
<evidence type="ECO:0000256" key="1">
    <source>
        <dbReference type="SAM" id="MobiDB-lite"/>
    </source>
</evidence>
<evidence type="ECO:0000259" key="2">
    <source>
        <dbReference type="Pfam" id="PF19631"/>
    </source>
</evidence>
<accession>A0A7Y9X8W5</accession>
<dbReference type="Pfam" id="PF19631">
    <property type="entry name" value="Trypco2"/>
    <property type="match status" value="1"/>
</dbReference>